<dbReference type="EMBL" id="CP002159">
    <property type="protein sequence ID" value="ADL54472.1"/>
    <property type="molecule type" value="Genomic_DNA"/>
</dbReference>
<reference evidence="13 14" key="1">
    <citation type="submission" date="2010-08" db="EMBL/GenBank/DDBJ databases">
        <title>Complete sequence of Gallionella capsiferriformans ES-2.</title>
        <authorList>
            <consortium name="US DOE Joint Genome Institute"/>
            <person name="Lucas S."/>
            <person name="Copeland A."/>
            <person name="Lapidus A."/>
            <person name="Cheng J.-F."/>
            <person name="Bruce D."/>
            <person name="Goodwin L."/>
            <person name="Pitluck S."/>
            <person name="Chertkov O."/>
            <person name="Davenport K.W."/>
            <person name="Detter J.C."/>
            <person name="Han C."/>
            <person name="Tapia R."/>
            <person name="Land M."/>
            <person name="Hauser L."/>
            <person name="Chang Y.-J."/>
            <person name="Jeffries C."/>
            <person name="Kyrpides N."/>
            <person name="Ivanova N."/>
            <person name="Mikhailova N."/>
            <person name="Shelobolina E.S."/>
            <person name="Picardal F."/>
            <person name="Roden E."/>
            <person name="Emerson D."/>
            <person name="Woyke T."/>
        </authorList>
    </citation>
    <scope>NUCLEOTIDE SEQUENCE [LARGE SCALE GENOMIC DNA]</scope>
    <source>
        <strain evidence="13 14">ES-2</strain>
    </source>
</reference>
<keyword evidence="10" id="KW-0998">Cell outer membrane</keyword>
<organism evidence="13 14">
    <name type="scientific">Gallionella capsiferriformans (strain ES-2)</name>
    <name type="common">Gallionella ferruginea capsiferriformans (strain ES-2)</name>
    <dbReference type="NCBI Taxonomy" id="395494"/>
    <lineage>
        <taxon>Bacteria</taxon>
        <taxon>Pseudomonadati</taxon>
        <taxon>Pseudomonadota</taxon>
        <taxon>Betaproteobacteria</taxon>
        <taxon>Nitrosomonadales</taxon>
        <taxon>Gallionellaceae</taxon>
        <taxon>Gallionella</taxon>
    </lineage>
</organism>
<feature type="domain" description="Porin" evidence="12">
    <location>
        <begin position="7"/>
        <end position="323"/>
    </location>
</feature>
<dbReference type="PRINTS" id="PR00184">
    <property type="entry name" value="NEISSPPORIN"/>
</dbReference>
<dbReference type="KEGG" id="gca:Galf_0428"/>
<dbReference type="PANTHER" id="PTHR34501">
    <property type="entry name" value="PROTEIN YDDL-RELATED"/>
    <property type="match status" value="1"/>
</dbReference>
<evidence type="ECO:0000256" key="8">
    <source>
        <dbReference type="ARBA" id="ARBA00023114"/>
    </source>
</evidence>
<dbReference type="GO" id="GO:0009279">
    <property type="term" value="C:cell outer membrane"/>
    <property type="evidence" value="ECO:0007669"/>
    <property type="project" value="UniProtKB-SubCell"/>
</dbReference>
<dbReference type="AlphaFoldDB" id="D9SJX3"/>
<evidence type="ECO:0000256" key="4">
    <source>
        <dbReference type="ARBA" id="ARBA00022452"/>
    </source>
</evidence>
<dbReference type="CDD" id="cd00342">
    <property type="entry name" value="gram_neg_porins"/>
    <property type="match status" value="1"/>
</dbReference>
<dbReference type="InterPro" id="IPR033900">
    <property type="entry name" value="Gram_neg_porin_domain"/>
</dbReference>
<feature type="signal peptide" evidence="11">
    <location>
        <begin position="1"/>
        <end position="20"/>
    </location>
</feature>
<dbReference type="PANTHER" id="PTHR34501:SF9">
    <property type="entry name" value="MAJOR OUTER MEMBRANE PROTEIN P.IA"/>
    <property type="match status" value="1"/>
</dbReference>
<dbReference type="STRING" id="395494.Galf_0428"/>
<name>D9SJX3_GALCS</name>
<evidence type="ECO:0000313" key="14">
    <source>
        <dbReference type="Proteomes" id="UP000001235"/>
    </source>
</evidence>
<feature type="chain" id="PRO_5003128154" evidence="11">
    <location>
        <begin position="21"/>
        <end position="355"/>
    </location>
</feature>
<evidence type="ECO:0000256" key="5">
    <source>
        <dbReference type="ARBA" id="ARBA00022692"/>
    </source>
</evidence>
<dbReference type="HOGENOM" id="CLU_038238_1_1_4"/>
<proteinExistence type="predicted"/>
<evidence type="ECO:0000259" key="12">
    <source>
        <dbReference type="Pfam" id="PF13609"/>
    </source>
</evidence>
<dbReference type="Proteomes" id="UP000001235">
    <property type="component" value="Chromosome"/>
</dbReference>
<dbReference type="RefSeq" id="WP_013292415.1">
    <property type="nucleotide sequence ID" value="NC_014394.1"/>
</dbReference>
<keyword evidence="14" id="KW-1185">Reference proteome</keyword>
<gene>
    <name evidence="13" type="ordered locus">Galf_0428</name>
</gene>
<keyword evidence="8" id="KW-0626">Porin</keyword>
<evidence type="ECO:0000256" key="9">
    <source>
        <dbReference type="ARBA" id="ARBA00023136"/>
    </source>
</evidence>
<dbReference type="GO" id="GO:0006811">
    <property type="term" value="P:monoatomic ion transport"/>
    <property type="evidence" value="ECO:0007669"/>
    <property type="project" value="UniProtKB-KW"/>
</dbReference>
<dbReference type="eggNOG" id="COG3203">
    <property type="taxonomic scope" value="Bacteria"/>
</dbReference>
<evidence type="ECO:0000256" key="2">
    <source>
        <dbReference type="ARBA" id="ARBA00011233"/>
    </source>
</evidence>
<evidence type="ECO:0000256" key="7">
    <source>
        <dbReference type="ARBA" id="ARBA00023065"/>
    </source>
</evidence>
<keyword evidence="6 11" id="KW-0732">Signal</keyword>
<evidence type="ECO:0000313" key="13">
    <source>
        <dbReference type="EMBL" id="ADL54472.1"/>
    </source>
</evidence>
<evidence type="ECO:0000256" key="1">
    <source>
        <dbReference type="ARBA" id="ARBA00004571"/>
    </source>
</evidence>
<dbReference type="Pfam" id="PF13609">
    <property type="entry name" value="Porin_4"/>
    <property type="match status" value="1"/>
</dbReference>
<comment type="subunit">
    <text evidence="2">Homotrimer.</text>
</comment>
<evidence type="ECO:0000256" key="3">
    <source>
        <dbReference type="ARBA" id="ARBA00022448"/>
    </source>
</evidence>
<dbReference type="InterPro" id="IPR050298">
    <property type="entry name" value="Gram-neg_bact_OMP"/>
</dbReference>
<sequence precursor="true">MQKKIIALAIAAAISAPAFADTSNVTVYGLLNADFEGVTSNNVGAGVSNSLNRVSSNATRLGLKGSENLGGNLKSIWQLEIQADLNGNAGNGFGNGTRNSNVGLTGDFGTAFIGIWDTPYKVSHNKVELFDNTTFASAINVLGRTGSAGVNFNNRLKNSVQYWTPNLSGFQAKVAYGTDNVQTTTLNQSVASLSATYENDMFYAAYGYETFKDATLATNAATAGNKSSGNRLVGAYKFDNGLVGLTYENLTGTTAGVSASRNAWELAGKYTMGASNIGLSYVNAGNLGATVNSGSNQLSLRYGYNFSKRTELYGMYSALKNDANANYNLSGGTAVVGSVAGAKLSGFGVGMVHSF</sequence>
<dbReference type="Gene3D" id="2.40.160.10">
    <property type="entry name" value="Porin"/>
    <property type="match status" value="1"/>
</dbReference>
<evidence type="ECO:0000256" key="11">
    <source>
        <dbReference type="SAM" id="SignalP"/>
    </source>
</evidence>
<dbReference type="OrthoDB" id="5289162at2"/>
<comment type="subcellular location">
    <subcellularLocation>
        <location evidence="1">Cell outer membrane</location>
        <topology evidence="1">Multi-pass membrane protein</topology>
    </subcellularLocation>
</comment>
<dbReference type="InterPro" id="IPR002299">
    <property type="entry name" value="Porin_Neis"/>
</dbReference>
<dbReference type="GO" id="GO:0046930">
    <property type="term" value="C:pore complex"/>
    <property type="evidence" value="ECO:0007669"/>
    <property type="project" value="UniProtKB-KW"/>
</dbReference>
<evidence type="ECO:0000256" key="10">
    <source>
        <dbReference type="ARBA" id="ARBA00023237"/>
    </source>
</evidence>
<evidence type="ECO:0000256" key="6">
    <source>
        <dbReference type="ARBA" id="ARBA00022729"/>
    </source>
</evidence>
<protein>
    <submittedName>
        <fullName evidence="13">Porin Gram-negative type</fullName>
    </submittedName>
</protein>
<keyword evidence="5" id="KW-0812">Transmembrane</keyword>
<keyword evidence="4" id="KW-1134">Transmembrane beta strand</keyword>
<dbReference type="InterPro" id="IPR023614">
    <property type="entry name" value="Porin_dom_sf"/>
</dbReference>
<keyword evidence="3" id="KW-0813">Transport</keyword>
<keyword evidence="7" id="KW-0406">Ion transport</keyword>
<accession>D9SJX3</accession>
<dbReference type="SUPFAM" id="SSF56935">
    <property type="entry name" value="Porins"/>
    <property type="match status" value="1"/>
</dbReference>
<dbReference type="GO" id="GO:0015288">
    <property type="term" value="F:porin activity"/>
    <property type="evidence" value="ECO:0007669"/>
    <property type="project" value="UniProtKB-KW"/>
</dbReference>
<keyword evidence="9" id="KW-0472">Membrane</keyword>